<evidence type="ECO:0000259" key="1">
    <source>
        <dbReference type="PROSITE" id="PS51677"/>
    </source>
</evidence>
<comment type="caution">
    <text evidence="2">The sequence shown here is derived from an EMBL/GenBank/DDBJ whole genome shotgun (WGS) entry which is preliminary data.</text>
</comment>
<dbReference type="GO" id="GO:0016810">
    <property type="term" value="F:hydrolase activity, acting on carbon-nitrogen (but not peptide) bonds"/>
    <property type="evidence" value="ECO:0007669"/>
    <property type="project" value="InterPro"/>
</dbReference>
<reference evidence="2 3" key="1">
    <citation type="submission" date="2019-02" db="EMBL/GenBank/DDBJ databases">
        <title>Genomic Encyclopedia of Type Strains, Phase IV (KMG-IV): sequencing the most valuable type-strain genomes for metagenomic binning, comparative biology and taxonomic classification.</title>
        <authorList>
            <person name="Goeker M."/>
        </authorList>
    </citation>
    <scope>NUCLEOTIDE SEQUENCE [LARGE SCALE GENOMIC DNA]</scope>
    <source>
        <strain evidence="2 3">K24</strain>
    </source>
</reference>
<evidence type="ECO:0000313" key="2">
    <source>
        <dbReference type="EMBL" id="RZS86693.1"/>
    </source>
</evidence>
<organism evidence="2 3">
    <name type="scientific">Pigmentiphaga kullae</name>
    <dbReference type="NCBI Taxonomy" id="151784"/>
    <lineage>
        <taxon>Bacteria</taxon>
        <taxon>Pseudomonadati</taxon>
        <taxon>Pseudomonadota</taxon>
        <taxon>Betaproteobacteria</taxon>
        <taxon>Burkholderiales</taxon>
        <taxon>Alcaligenaceae</taxon>
        <taxon>Pigmentiphaga</taxon>
    </lineage>
</organism>
<dbReference type="RefSeq" id="WP_130357763.1">
    <property type="nucleotide sequence ID" value="NZ_SGXC01000001.1"/>
</dbReference>
<dbReference type="PANTHER" id="PTHR43123:SF4">
    <property type="entry name" value="POLYSACCHARIDE DEACETYLASE"/>
    <property type="match status" value="1"/>
</dbReference>
<dbReference type="AlphaFoldDB" id="A0A4Q7NNF8"/>
<accession>A0A4Q7NNF8</accession>
<name>A0A4Q7NNF8_9BURK</name>
<evidence type="ECO:0000313" key="3">
    <source>
        <dbReference type="Proteomes" id="UP000292445"/>
    </source>
</evidence>
<dbReference type="Pfam" id="PF01522">
    <property type="entry name" value="Polysacc_deac_1"/>
    <property type="match status" value="1"/>
</dbReference>
<dbReference type="PROSITE" id="PS51677">
    <property type="entry name" value="NODB"/>
    <property type="match status" value="1"/>
</dbReference>
<protein>
    <submittedName>
        <fullName evidence="2">Polysaccharide deacetylase</fullName>
    </submittedName>
</protein>
<feature type="domain" description="NodB homology" evidence="1">
    <location>
        <begin position="61"/>
        <end position="279"/>
    </location>
</feature>
<dbReference type="InterPro" id="IPR011330">
    <property type="entry name" value="Glyco_hydro/deAcase_b/a-brl"/>
</dbReference>
<dbReference type="OrthoDB" id="9074860at2"/>
<dbReference type="Gene3D" id="3.20.20.370">
    <property type="entry name" value="Glycoside hydrolase/deacetylase"/>
    <property type="match status" value="1"/>
</dbReference>
<proteinExistence type="predicted"/>
<sequence length="294" mass="33156">MPAPTLDVHAGGQEYLLPPDFLWPGGKRIAVFFRVACEGWSDGAWPSLGPMGNPLKPGVPDLNALGWVEYGMRRGIHRILDILEQHDIRSTMIICGVLAERYPEVVRRIADAGHEIVAHSYGMDVIPAYLDEEQERANLARTTALFEKATGRRPQGWISPRATPSPRTARMLAEAGYEWHGDTMNDDLPYLVRFGDREIAAFPGGMELNDTPMYIRYGNSPRMMVEMFDDWLDYVRTREKGAVRIDPSIHAHVFGRITGIHVFEQLIEKAKAADDIWIGTRQEAIAHVRAAIRR</sequence>
<dbReference type="GO" id="GO:0005975">
    <property type="term" value="P:carbohydrate metabolic process"/>
    <property type="evidence" value="ECO:0007669"/>
    <property type="project" value="InterPro"/>
</dbReference>
<dbReference type="InterPro" id="IPR002509">
    <property type="entry name" value="NODB_dom"/>
</dbReference>
<dbReference type="PANTHER" id="PTHR43123">
    <property type="entry name" value="POLYSACCHARIDE DEACETYLASE-RELATED"/>
    <property type="match status" value="1"/>
</dbReference>
<dbReference type="SUPFAM" id="SSF88713">
    <property type="entry name" value="Glycoside hydrolase/deacetylase"/>
    <property type="match status" value="1"/>
</dbReference>
<keyword evidence="3" id="KW-1185">Reference proteome</keyword>
<gene>
    <name evidence="2" type="ORF">EV675_2741</name>
</gene>
<dbReference type="EMBL" id="SGXC01000001">
    <property type="protein sequence ID" value="RZS86693.1"/>
    <property type="molecule type" value="Genomic_DNA"/>
</dbReference>
<dbReference type="Proteomes" id="UP000292445">
    <property type="component" value="Unassembled WGS sequence"/>
</dbReference>